<keyword evidence="4" id="KW-1185">Reference proteome</keyword>
<feature type="transmembrane region" description="Helical" evidence="2">
    <location>
        <begin position="47"/>
        <end position="63"/>
    </location>
</feature>
<feature type="transmembrane region" description="Helical" evidence="2">
    <location>
        <begin position="199"/>
        <end position="219"/>
    </location>
</feature>
<feature type="transmembrane region" description="Helical" evidence="2">
    <location>
        <begin position="69"/>
        <end position="88"/>
    </location>
</feature>
<accession>A0A9X1MQ61</accession>
<protein>
    <submittedName>
        <fullName evidence="3">Uncharacterized protein</fullName>
    </submittedName>
</protein>
<evidence type="ECO:0000313" key="4">
    <source>
        <dbReference type="Proteomes" id="UP001139103"/>
    </source>
</evidence>
<sequence length="386" mass="42364">MRKKKSKTIDRAAKNVGAGKSVEQAKPDVGTPGAAAKPEVQSNSVEYVNIGLMLLALAIAAVVPFELFLISYAVLGPLHYLTEISWLHDRKYFTPRKADWALLVGCGLLATLGNGNVLGEQGVAWLDQISIGSSTLYQILNSHYADVLFFALGMAVVFVVARQTSLRLFGLAVVLVCAFFFNVNTASPAASAYYKLFGVYLPTLIHVFVFTGAFIFAGALKRNSKAGFLSFAVFLGCGAAAIWLPNLAGAPPTEAPAVFWRGFQELSLNSLNDLLRLPTEAIVGTNLFTGDVVLRLVRFLAFAYTYHYLNWFSKTQIIGWHEVPKTRLAVIVIAWLASMGLYAVNYDLGLRWLFLLSLTHVLLEFPLNFQCFKDIGISLRRRLAPA</sequence>
<name>A0A9X1MQ61_9BACT</name>
<evidence type="ECO:0000256" key="1">
    <source>
        <dbReference type="SAM" id="MobiDB-lite"/>
    </source>
</evidence>
<feature type="transmembrane region" description="Helical" evidence="2">
    <location>
        <begin position="226"/>
        <end position="244"/>
    </location>
</feature>
<feature type="transmembrane region" description="Helical" evidence="2">
    <location>
        <begin position="329"/>
        <end position="346"/>
    </location>
</feature>
<feature type="transmembrane region" description="Helical" evidence="2">
    <location>
        <begin position="139"/>
        <end position="161"/>
    </location>
</feature>
<dbReference type="RefSeq" id="WP_230221549.1">
    <property type="nucleotide sequence ID" value="NZ_JAJKFT010000010.1"/>
</dbReference>
<keyword evidence="2" id="KW-0812">Transmembrane</keyword>
<feature type="region of interest" description="Disordered" evidence="1">
    <location>
        <begin position="1"/>
        <end position="37"/>
    </location>
</feature>
<keyword evidence="2" id="KW-0472">Membrane</keyword>
<evidence type="ECO:0000256" key="2">
    <source>
        <dbReference type="SAM" id="Phobius"/>
    </source>
</evidence>
<keyword evidence="2" id="KW-1133">Transmembrane helix</keyword>
<reference evidence="3" key="1">
    <citation type="submission" date="2021-11" db="EMBL/GenBank/DDBJ databases">
        <title>Genome sequence.</title>
        <authorList>
            <person name="Sun Q."/>
        </authorList>
    </citation>
    <scope>NUCLEOTIDE SEQUENCE</scope>
    <source>
        <strain evidence="3">JC732</strain>
    </source>
</reference>
<evidence type="ECO:0000313" key="3">
    <source>
        <dbReference type="EMBL" id="MCC9630422.1"/>
    </source>
</evidence>
<dbReference type="EMBL" id="JAJKFT010000010">
    <property type="protein sequence ID" value="MCC9630422.1"/>
    <property type="molecule type" value="Genomic_DNA"/>
</dbReference>
<dbReference type="AlphaFoldDB" id="A0A9X1MQ61"/>
<gene>
    <name evidence="3" type="ORF">LOC68_18665</name>
</gene>
<feature type="transmembrane region" description="Helical" evidence="2">
    <location>
        <begin position="100"/>
        <end position="119"/>
    </location>
</feature>
<dbReference type="Proteomes" id="UP001139103">
    <property type="component" value="Unassembled WGS sequence"/>
</dbReference>
<proteinExistence type="predicted"/>
<feature type="transmembrane region" description="Helical" evidence="2">
    <location>
        <begin position="168"/>
        <end position="187"/>
    </location>
</feature>
<feature type="transmembrane region" description="Helical" evidence="2">
    <location>
        <begin position="292"/>
        <end position="309"/>
    </location>
</feature>
<organism evidence="3 4">
    <name type="scientific">Blastopirellula sediminis</name>
    <dbReference type="NCBI Taxonomy" id="2894196"/>
    <lineage>
        <taxon>Bacteria</taxon>
        <taxon>Pseudomonadati</taxon>
        <taxon>Planctomycetota</taxon>
        <taxon>Planctomycetia</taxon>
        <taxon>Pirellulales</taxon>
        <taxon>Pirellulaceae</taxon>
        <taxon>Blastopirellula</taxon>
    </lineage>
</organism>
<comment type="caution">
    <text evidence="3">The sequence shown here is derived from an EMBL/GenBank/DDBJ whole genome shotgun (WGS) entry which is preliminary data.</text>
</comment>